<dbReference type="KEGG" id="pbal:CPBP_00137"/>
<evidence type="ECO:0000256" key="2">
    <source>
        <dbReference type="ARBA" id="ARBA00011915"/>
    </source>
</evidence>
<dbReference type="Gene3D" id="3.90.226.10">
    <property type="entry name" value="2-enoyl-CoA Hydratase, Chain A, domain 1"/>
    <property type="match status" value="1"/>
</dbReference>
<reference evidence="5 6" key="1">
    <citation type="submission" date="2020-06" db="EMBL/GenBank/DDBJ databases">
        <title>The endosymbiont of the kinetoplastid Bodo saltans is a Paracaedibacter-like alpha-proteobacterium possessing a putative toxin-antitoxin system.</title>
        <authorList>
            <person name="Midha S."/>
            <person name="Rigden D.J."/>
            <person name="Siozios S."/>
            <person name="Hurst G.D.D."/>
            <person name="Jackson A.P."/>
        </authorList>
    </citation>
    <scope>NUCLEOTIDE SEQUENCE [LARGE SCALE GENOMIC DNA]</scope>
    <source>
        <strain evidence="5">Lake Konstanz</strain>
    </source>
</reference>
<comment type="catalytic activity">
    <reaction evidence="1">
        <text>3-hydroxy-2-methylpropanoyl-CoA + H2O = 3-hydroxy-2-methylpropanoate + CoA + H(+)</text>
        <dbReference type="Rhea" id="RHEA:20888"/>
        <dbReference type="ChEBI" id="CHEBI:11805"/>
        <dbReference type="ChEBI" id="CHEBI:15377"/>
        <dbReference type="ChEBI" id="CHEBI:15378"/>
        <dbReference type="ChEBI" id="CHEBI:57287"/>
        <dbReference type="ChEBI" id="CHEBI:57340"/>
        <dbReference type="EC" id="3.1.2.4"/>
    </reaction>
</comment>
<gene>
    <name evidence="5" type="primary">fadJ</name>
    <name evidence="5" type="ORF">CPBP_00137</name>
</gene>
<dbReference type="InterPro" id="IPR029045">
    <property type="entry name" value="ClpP/crotonase-like_dom_sf"/>
</dbReference>
<dbReference type="Proteomes" id="UP000594001">
    <property type="component" value="Chromosome"/>
</dbReference>
<feature type="domain" description="Enoyl-CoA hydratase/isomerase" evidence="4">
    <location>
        <begin position="13"/>
        <end position="332"/>
    </location>
</feature>
<dbReference type="SUPFAM" id="SSF52096">
    <property type="entry name" value="ClpP/crotonase"/>
    <property type="match status" value="1"/>
</dbReference>
<dbReference type="PANTHER" id="PTHR43176:SF3">
    <property type="entry name" value="3-HYDROXYISOBUTYRYL-COA HYDROLASE, MITOCHONDRIAL"/>
    <property type="match status" value="1"/>
</dbReference>
<evidence type="ECO:0000259" key="4">
    <source>
        <dbReference type="Pfam" id="PF16113"/>
    </source>
</evidence>
<keyword evidence="6" id="KW-1185">Reference proteome</keyword>
<organism evidence="5 6">
    <name type="scientific">Candidatus Bodocaedibacter vickermanii</name>
    <dbReference type="NCBI Taxonomy" id="2741701"/>
    <lineage>
        <taxon>Bacteria</taxon>
        <taxon>Pseudomonadati</taxon>
        <taxon>Pseudomonadota</taxon>
        <taxon>Alphaproteobacteria</taxon>
        <taxon>Holosporales</taxon>
        <taxon>Candidatus Paracaedibacteraceae</taxon>
        <taxon>Candidatus Bodocaedibacter</taxon>
    </lineage>
</organism>
<dbReference type="PANTHER" id="PTHR43176">
    <property type="entry name" value="3-HYDROXYISOBUTYRYL-COA HYDROLASE-RELATED"/>
    <property type="match status" value="1"/>
</dbReference>
<accession>A0A7L9RSI4</accession>
<dbReference type="GO" id="GO:0003860">
    <property type="term" value="F:3-hydroxyisobutyryl-CoA hydrolase activity"/>
    <property type="evidence" value="ECO:0007669"/>
    <property type="project" value="UniProtKB-EC"/>
</dbReference>
<dbReference type="Pfam" id="PF16113">
    <property type="entry name" value="ECH_2"/>
    <property type="match status" value="1"/>
</dbReference>
<evidence type="ECO:0000313" key="6">
    <source>
        <dbReference type="Proteomes" id="UP000594001"/>
    </source>
</evidence>
<dbReference type="RefSeq" id="WP_350332138.1">
    <property type="nucleotide sequence ID" value="NZ_CP054719.1"/>
</dbReference>
<name>A0A7L9RSI4_9PROT</name>
<dbReference type="AlphaFoldDB" id="A0A7L9RSI4"/>
<dbReference type="EC" id="3.1.2.4" evidence="2"/>
<dbReference type="EMBL" id="CP054719">
    <property type="protein sequence ID" value="QOL19385.1"/>
    <property type="molecule type" value="Genomic_DNA"/>
</dbReference>
<dbReference type="InterPro" id="IPR032259">
    <property type="entry name" value="HIBYL-CoA-H"/>
</dbReference>
<sequence length="342" mass="38152">MHSINFEHVNCWGVITLQKPETLNALDLPMVLGIRSFLKKARDSSNISGIIIKSAVPTIFCAGGDIKAVYRWHTKNDVESLRTYVQEEYGLNADIQSFPKPVVAMMNGLTLGGGVGLSRYATYRIATTDAAAGMPEVKIAFFPDVGAGYFLNLLDKPVARFLALTGHVLKGSDLITTGYATHLISSDDSLNFLNNLTLVDPNKLEDSLSSSVTTPSTLSELAPIIECFNADSLITCVDSLKECDHPEAFRLYQEMLTFSPLALHVIWQYMNSTRGLSYASVLQIDLKLAAKMFNTSDFFEGIRTRLIDKKDKPSWRHESIHEVSDLEIEHYFNFARDDPWTR</sequence>
<evidence type="ECO:0000313" key="5">
    <source>
        <dbReference type="EMBL" id="QOL19385.1"/>
    </source>
</evidence>
<protein>
    <recommendedName>
        <fullName evidence="2">3-hydroxyisobutyryl-CoA hydrolase</fullName>
        <ecNumber evidence="2">3.1.2.4</ecNumber>
    </recommendedName>
</protein>
<evidence type="ECO:0000256" key="1">
    <source>
        <dbReference type="ARBA" id="ARBA00001709"/>
    </source>
</evidence>
<evidence type="ECO:0000256" key="3">
    <source>
        <dbReference type="ARBA" id="ARBA00022801"/>
    </source>
</evidence>
<keyword evidence="3" id="KW-0378">Hydrolase</keyword>
<proteinExistence type="predicted"/>
<dbReference type="NCBIfam" id="NF004127">
    <property type="entry name" value="PRK05617.1"/>
    <property type="match status" value="1"/>
</dbReference>
<dbReference type="GO" id="GO:0006574">
    <property type="term" value="P:L-valine catabolic process"/>
    <property type="evidence" value="ECO:0007669"/>
    <property type="project" value="TreeGrafter"/>
</dbReference>
<dbReference type="InterPro" id="IPR045004">
    <property type="entry name" value="ECH_dom"/>
</dbReference>
<dbReference type="CDD" id="cd06558">
    <property type="entry name" value="crotonase-like"/>
    <property type="match status" value="1"/>
</dbReference>